<accession>A0A5N5IBX1</accession>
<keyword evidence="14" id="KW-1185">Reference proteome</keyword>
<keyword evidence="4 10" id="KW-0678">Repressor</keyword>
<sequence length="245" mass="27783">MELQLGLALALPDHHSPVKGVDMNVVNCSIEKKEMVGLESKNQVGNYKRSFDVAFEKSSSTGAGNESKMLALLLWNDQPNEEDEDDKGRKRRNSCRSIIKNDDGGNHVVGWPPIKSWRKKMHHDHDHDQHHQYYPLQNNQMANNYKENENDGSAAAANNSMYVKVKMEGEGIVRKIDINLHNSFQMLRDTLITMFSICKSKEGGAAADYILIYQDKQGDWLLAADVPWQTFIESVQRLQIVRNGG</sequence>
<evidence type="ECO:0000256" key="5">
    <source>
        <dbReference type="ARBA" id="ARBA00023015"/>
    </source>
</evidence>
<dbReference type="GO" id="GO:0009734">
    <property type="term" value="P:auxin-activated signaling pathway"/>
    <property type="evidence" value="ECO:0007669"/>
    <property type="project" value="UniProtKB-UniRule"/>
</dbReference>
<dbReference type="Proteomes" id="UP000327157">
    <property type="component" value="Unassembled WGS sequence"/>
</dbReference>
<comment type="similarity">
    <text evidence="2 10">Belongs to the Aux/IAA family.</text>
</comment>
<dbReference type="AlphaFoldDB" id="A0A5N5IBX1"/>
<evidence type="ECO:0000256" key="10">
    <source>
        <dbReference type="RuleBase" id="RU004549"/>
    </source>
</evidence>
<comment type="subcellular location">
    <subcellularLocation>
        <location evidence="1 10">Nucleus</location>
    </subcellularLocation>
</comment>
<dbReference type="Pfam" id="PF02309">
    <property type="entry name" value="AUX_IAA"/>
    <property type="match status" value="2"/>
</dbReference>
<keyword evidence="5 10" id="KW-0805">Transcription regulation</keyword>
<dbReference type="SUPFAM" id="SSF54277">
    <property type="entry name" value="CAD &amp; PB1 domains"/>
    <property type="match status" value="1"/>
</dbReference>
<dbReference type="GO" id="GO:0005634">
    <property type="term" value="C:nucleus"/>
    <property type="evidence" value="ECO:0007669"/>
    <property type="project" value="UniProtKB-SubCell"/>
</dbReference>
<dbReference type="EMBL" id="SMOL01000003">
    <property type="protein sequence ID" value="KAB2637665.1"/>
    <property type="molecule type" value="Genomic_DNA"/>
</dbReference>
<dbReference type="PANTHER" id="PTHR31734:SF38">
    <property type="entry name" value="AUXIN-RESPONSIVE PROTEIN IAA29"/>
    <property type="match status" value="1"/>
</dbReference>
<evidence type="ECO:0000313" key="12">
    <source>
        <dbReference type="EMBL" id="KAB2614532.1"/>
    </source>
</evidence>
<evidence type="ECO:0000256" key="8">
    <source>
        <dbReference type="ARBA" id="ARBA00023294"/>
    </source>
</evidence>
<evidence type="ECO:0000313" key="14">
    <source>
        <dbReference type="Proteomes" id="UP000327157"/>
    </source>
</evidence>
<dbReference type="OrthoDB" id="778717at2759"/>
<dbReference type="InterPro" id="IPR033389">
    <property type="entry name" value="AUX/IAA_dom"/>
</dbReference>
<comment type="subunit">
    <text evidence="3 10">Homodimers and heterodimers.</text>
</comment>
<dbReference type="GO" id="GO:0006355">
    <property type="term" value="P:regulation of DNA-templated transcription"/>
    <property type="evidence" value="ECO:0007669"/>
    <property type="project" value="InterPro"/>
</dbReference>
<evidence type="ECO:0000259" key="11">
    <source>
        <dbReference type="PROSITE" id="PS51745"/>
    </source>
</evidence>
<evidence type="ECO:0000313" key="13">
    <source>
        <dbReference type="EMBL" id="KAB2637665.1"/>
    </source>
</evidence>
<gene>
    <name evidence="13" type="ORF">D8674_039241</name>
    <name evidence="12" type="ORF">D8674_040667</name>
</gene>
<evidence type="ECO:0000256" key="9">
    <source>
        <dbReference type="ARBA" id="ARBA00025283"/>
    </source>
</evidence>
<keyword evidence="8 10" id="KW-0927">Auxin signaling pathway</keyword>
<dbReference type="EMBL" id="SMOL01000409">
    <property type="protein sequence ID" value="KAB2614532.1"/>
    <property type="molecule type" value="Genomic_DNA"/>
</dbReference>
<evidence type="ECO:0000256" key="1">
    <source>
        <dbReference type="ARBA" id="ARBA00004123"/>
    </source>
</evidence>
<dbReference type="Gene3D" id="3.10.20.90">
    <property type="entry name" value="Phosphatidylinositol 3-kinase Catalytic Subunit, Chain A, domain 1"/>
    <property type="match status" value="1"/>
</dbReference>
<keyword evidence="7 10" id="KW-0539">Nucleus</keyword>
<organism evidence="13 14">
    <name type="scientific">Pyrus ussuriensis x Pyrus communis</name>
    <dbReference type="NCBI Taxonomy" id="2448454"/>
    <lineage>
        <taxon>Eukaryota</taxon>
        <taxon>Viridiplantae</taxon>
        <taxon>Streptophyta</taxon>
        <taxon>Embryophyta</taxon>
        <taxon>Tracheophyta</taxon>
        <taxon>Spermatophyta</taxon>
        <taxon>Magnoliopsida</taxon>
        <taxon>eudicotyledons</taxon>
        <taxon>Gunneridae</taxon>
        <taxon>Pentapetalae</taxon>
        <taxon>rosids</taxon>
        <taxon>fabids</taxon>
        <taxon>Rosales</taxon>
        <taxon>Rosaceae</taxon>
        <taxon>Amygdaloideae</taxon>
        <taxon>Maleae</taxon>
        <taxon>Pyrus</taxon>
    </lineage>
</organism>
<comment type="caution">
    <text evidence="13">The sequence shown here is derived from an EMBL/GenBank/DDBJ whole genome shotgun (WGS) entry which is preliminary data.</text>
</comment>
<evidence type="ECO:0000256" key="2">
    <source>
        <dbReference type="ARBA" id="ARBA00006728"/>
    </source>
</evidence>
<evidence type="ECO:0000256" key="4">
    <source>
        <dbReference type="ARBA" id="ARBA00022491"/>
    </source>
</evidence>
<protein>
    <recommendedName>
        <fullName evidence="10">Auxin-responsive protein</fullName>
    </recommendedName>
</protein>
<keyword evidence="6 10" id="KW-0804">Transcription</keyword>
<dbReference type="PANTHER" id="PTHR31734">
    <property type="entry name" value="AUXIN-RESPONSIVE PROTEIN IAA17"/>
    <property type="match status" value="1"/>
</dbReference>
<comment type="function">
    <text evidence="9">Aux/IAA proteins are short-lived transcriptional factors that function as repressors of early auxin response genes at low auxin concentrations. Repression is thought to result from the interaction with auxin response factors (ARFs), proteins that bind to the auxin-responsive promoter element (AuxRE). Formation of heterodimers with ARF proteins may alter their ability to modulate early auxin response genes expression.</text>
</comment>
<evidence type="ECO:0000256" key="3">
    <source>
        <dbReference type="ARBA" id="ARBA00011726"/>
    </source>
</evidence>
<evidence type="ECO:0000256" key="6">
    <source>
        <dbReference type="ARBA" id="ARBA00023163"/>
    </source>
</evidence>
<evidence type="ECO:0000256" key="7">
    <source>
        <dbReference type="ARBA" id="ARBA00023242"/>
    </source>
</evidence>
<reference evidence="13 14" key="1">
    <citation type="submission" date="2019-09" db="EMBL/GenBank/DDBJ databases">
        <authorList>
            <person name="Ou C."/>
        </authorList>
    </citation>
    <scope>NUCLEOTIDE SEQUENCE [LARGE SCALE GENOMIC DNA]</scope>
    <source>
        <strain evidence="13">S2</strain>
        <tissue evidence="13">Leaf</tissue>
    </source>
</reference>
<dbReference type="PROSITE" id="PS51745">
    <property type="entry name" value="PB1"/>
    <property type="match status" value="1"/>
</dbReference>
<feature type="domain" description="PB1" evidence="11">
    <location>
        <begin position="160"/>
        <end position="243"/>
    </location>
</feature>
<dbReference type="InterPro" id="IPR003311">
    <property type="entry name" value="AUX_IAA"/>
</dbReference>
<dbReference type="InterPro" id="IPR053793">
    <property type="entry name" value="PB1-like"/>
</dbReference>
<name>A0A5N5IBX1_9ROSA</name>
<proteinExistence type="inferred from homology"/>
<reference evidence="13 14" key="2">
    <citation type="submission" date="2019-11" db="EMBL/GenBank/DDBJ databases">
        <title>A de novo genome assembly of a pear dwarfing rootstock.</title>
        <authorList>
            <person name="Wang F."/>
            <person name="Wang J."/>
            <person name="Li S."/>
            <person name="Zhang Y."/>
            <person name="Fang M."/>
            <person name="Ma L."/>
            <person name="Zhao Y."/>
            <person name="Jiang S."/>
        </authorList>
    </citation>
    <scope>NUCLEOTIDE SEQUENCE [LARGE SCALE GENOMIC DNA]</scope>
    <source>
        <strain evidence="13">S2</strain>
        <tissue evidence="13">Leaf</tissue>
    </source>
</reference>